<evidence type="ECO:0000256" key="1">
    <source>
        <dbReference type="SAM" id="MobiDB-lite"/>
    </source>
</evidence>
<dbReference type="AlphaFoldDB" id="A0A8J5Y445"/>
<gene>
    <name evidence="2" type="ORF">CXB51_031080</name>
</gene>
<evidence type="ECO:0000313" key="3">
    <source>
        <dbReference type="Proteomes" id="UP000701853"/>
    </source>
</evidence>
<proteinExistence type="predicted"/>
<sequence length="52" mass="5634">MGVSTYLSNRVPPGAEAMAAEEQRWTEQLREMGGRAVEVEGRGAVVLFPSRG</sequence>
<protein>
    <submittedName>
        <fullName evidence="2">Uncharacterized protein</fullName>
    </submittedName>
</protein>
<evidence type="ECO:0000313" key="2">
    <source>
        <dbReference type="EMBL" id="KAG8477028.1"/>
    </source>
</evidence>
<name>A0A8J5Y445_9ROSI</name>
<comment type="caution">
    <text evidence="2">The sequence shown here is derived from an EMBL/GenBank/DDBJ whole genome shotgun (WGS) entry which is preliminary data.</text>
</comment>
<dbReference type="EMBL" id="JAHUZN010000011">
    <property type="protein sequence ID" value="KAG8477028.1"/>
    <property type="molecule type" value="Genomic_DNA"/>
</dbReference>
<organism evidence="2 3">
    <name type="scientific">Gossypium anomalum</name>
    <dbReference type="NCBI Taxonomy" id="47600"/>
    <lineage>
        <taxon>Eukaryota</taxon>
        <taxon>Viridiplantae</taxon>
        <taxon>Streptophyta</taxon>
        <taxon>Embryophyta</taxon>
        <taxon>Tracheophyta</taxon>
        <taxon>Spermatophyta</taxon>
        <taxon>Magnoliopsida</taxon>
        <taxon>eudicotyledons</taxon>
        <taxon>Gunneridae</taxon>
        <taxon>Pentapetalae</taxon>
        <taxon>rosids</taxon>
        <taxon>malvids</taxon>
        <taxon>Malvales</taxon>
        <taxon>Malvaceae</taxon>
        <taxon>Malvoideae</taxon>
        <taxon>Gossypium</taxon>
    </lineage>
</organism>
<feature type="region of interest" description="Disordered" evidence="1">
    <location>
        <begin position="1"/>
        <end position="20"/>
    </location>
</feature>
<keyword evidence="3" id="KW-1185">Reference proteome</keyword>
<dbReference type="Proteomes" id="UP000701853">
    <property type="component" value="Chromosome 11"/>
</dbReference>
<accession>A0A8J5Y445</accession>
<reference evidence="2 3" key="1">
    <citation type="journal article" date="2021" name="bioRxiv">
        <title>The Gossypium anomalum genome as a resource for cotton improvement and evolutionary analysis of hybrid incompatibility.</title>
        <authorList>
            <person name="Grover C.E."/>
            <person name="Yuan D."/>
            <person name="Arick M.A."/>
            <person name="Miller E.R."/>
            <person name="Hu G."/>
            <person name="Peterson D.G."/>
            <person name="Wendel J.F."/>
            <person name="Udall J.A."/>
        </authorList>
    </citation>
    <scope>NUCLEOTIDE SEQUENCE [LARGE SCALE GENOMIC DNA]</scope>
    <source>
        <strain evidence="2">JFW-Udall</strain>
        <tissue evidence="2">Leaf</tissue>
    </source>
</reference>